<organism evidence="2 3">
    <name type="scientific">Metarhizium rileyi (strain RCEF 4871)</name>
    <name type="common">Nomuraea rileyi</name>
    <dbReference type="NCBI Taxonomy" id="1649241"/>
    <lineage>
        <taxon>Eukaryota</taxon>
        <taxon>Fungi</taxon>
        <taxon>Dikarya</taxon>
        <taxon>Ascomycota</taxon>
        <taxon>Pezizomycotina</taxon>
        <taxon>Sordariomycetes</taxon>
        <taxon>Hypocreomycetidae</taxon>
        <taxon>Hypocreales</taxon>
        <taxon>Clavicipitaceae</taxon>
        <taxon>Metarhizium</taxon>
    </lineage>
</organism>
<feature type="compositionally biased region" description="Low complexity" evidence="1">
    <location>
        <begin position="298"/>
        <end position="313"/>
    </location>
</feature>
<feature type="compositionally biased region" description="Polar residues" evidence="1">
    <location>
        <begin position="448"/>
        <end position="461"/>
    </location>
</feature>
<keyword evidence="3" id="KW-1185">Reference proteome</keyword>
<evidence type="ECO:0000313" key="2">
    <source>
        <dbReference type="EMBL" id="OAA47928.1"/>
    </source>
</evidence>
<dbReference type="OMA" id="WAWPAWK"/>
<feature type="compositionally biased region" description="Polar residues" evidence="1">
    <location>
        <begin position="280"/>
        <end position="290"/>
    </location>
</feature>
<reference evidence="2 3" key="1">
    <citation type="journal article" date="2016" name="Genome Biol. Evol.">
        <title>Divergent and convergent evolution of fungal pathogenicity.</title>
        <authorList>
            <person name="Shang Y."/>
            <person name="Xiao G."/>
            <person name="Zheng P."/>
            <person name="Cen K."/>
            <person name="Zhan S."/>
            <person name="Wang C."/>
        </authorList>
    </citation>
    <scope>NUCLEOTIDE SEQUENCE [LARGE SCALE GENOMIC DNA]</scope>
    <source>
        <strain evidence="2 3">RCEF 4871</strain>
    </source>
</reference>
<dbReference type="STRING" id="1081105.A0A162JRC3"/>
<feature type="compositionally biased region" description="Basic and acidic residues" evidence="1">
    <location>
        <begin position="477"/>
        <end position="487"/>
    </location>
</feature>
<dbReference type="AlphaFoldDB" id="A0A162JRC3"/>
<dbReference type="Proteomes" id="UP000243498">
    <property type="component" value="Unassembled WGS sequence"/>
</dbReference>
<sequence length="509" mass="57273">MARLFSSRCPARPHLLSFLLPPRHTLRNLSRLAQLSPTICSLWIRLLVLGSECDYVPLIALRNTFYRCFDEARSPCVNFLLDDRQPAVLPHTRTPSVMEDPNWAWPAWKFGMKENDLFTNLHDQYNTLSFTLQDPDAFHHDVYEISREAETAHEFHRMMADRRQMRLQELNESLETLAFEIIANPKLMGTDQWQHALQLFRTKSYDSIVRYFASYLPEDSFDRHDALSTLSASLSEIDTISTAATSVNDAPSPFMDADDYFFNSAPLTAESDLMKDKSHNNPYTHVTSSPPHLDDTQSEPSVSSSPSEAECSDSLAHSLSRSMSFSGSESRHVAPELIRQGYFEKKLGKSSQSDEFVTAITSLCESFESTAAADVKNGRSHTTGHVVDLTTDDDEDIPTAQYPDDEFEHLDYVSFINCLSAYDTTGSDTTTPRPKAAAASYVELRSVTASSKKAPSHQHSPSPKCCSANRGTGSPPREVRRSPEESLSKIQKPVQDVTRKRSKARRRID</sequence>
<name>A0A162JRC3_METRR</name>
<dbReference type="EMBL" id="AZHC01000005">
    <property type="protein sequence ID" value="OAA47928.1"/>
    <property type="molecule type" value="Genomic_DNA"/>
</dbReference>
<evidence type="ECO:0000256" key="1">
    <source>
        <dbReference type="SAM" id="MobiDB-lite"/>
    </source>
</evidence>
<dbReference type="OrthoDB" id="4366798at2759"/>
<protein>
    <submittedName>
        <fullName evidence="2">Uncharacterized protein</fullName>
    </submittedName>
</protein>
<gene>
    <name evidence="2" type="ORF">NOR_02418</name>
</gene>
<feature type="compositionally biased region" description="Basic residues" evidence="1">
    <location>
        <begin position="500"/>
        <end position="509"/>
    </location>
</feature>
<comment type="caution">
    <text evidence="2">The sequence shown here is derived from an EMBL/GenBank/DDBJ whole genome shotgun (WGS) entry which is preliminary data.</text>
</comment>
<feature type="region of interest" description="Disordered" evidence="1">
    <location>
        <begin position="274"/>
        <end position="313"/>
    </location>
</feature>
<accession>A0A162JRC3</accession>
<feature type="region of interest" description="Disordered" evidence="1">
    <location>
        <begin position="448"/>
        <end position="509"/>
    </location>
</feature>
<proteinExistence type="predicted"/>
<evidence type="ECO:0000313" key="3">
    <source>
        <dbReference type="Proteomes" id="UP000243498"/>
    </source>
</evidence>